<name>A0A0A9FHC9_ARUDO</name>
<evidence type="ECO:0000256" key="1">
    <source>
        <dbReference type="SAM" id="MobiDB-lite"/>
    </source>
</evidence>
<feature type="compositionally biased region" description="Low complexity" evidence="1">
    <location>
        <begin position="8"/>
        <end position="30"/>
    </location>
</feature>
<proteinExistence type="predicted"/>
<reference evidence="2" key="2">
    <citation type="journal article" date="2015" name="Data Brief">
        <title>Shoot transcriptome of the giant reed, Arundo donax.</title>
        <authorList>
            <person name="Barrero R.A."/>
            <person name="Guerrero F.D."/>
            <person name="Moolhuijzen P."/>
            <person name="Goolsby J.A."/>
            <person name="Tidwell J."/>
            <person name="Bellgard S.E."/>
            <person name="Bellgard M.I."/>
        </authorList>
    </citation>
    <scope>NUCLEOTIDE SEQUENCE</scope>
    <source>
        <tissue evidence="2">Shoot tissue taken approximately 20 cm above the soil surface</tissue>
    </source>
</reference>
<sequence>MGARMYSGCAGEGEAADGQEASKGAEAGEALKGGPMREEVAFLLQSEILLLDLGLLLLDLWILHLS</sequence>
<accession>A0A0A9FHC9</accession>
<evidence type="ECO:0000313" key="2">
    <source>
        <dbReference type="EMBL" id="JAE10599.1"/>
    </source>
</evidence>
<organism evidence="2">
    <name type="scientific">Arundo donax</name>
    <name type="common">Giant reed</name>
    <name type="synonym">Donax arundinaceus</name>
    <dbReference type="NCBI Taxonomy" id="35708"/>
    <lineage>
        <taxon>Eukaryota</taxon>
        <taxon>Viridiplantae</taxon>
        <taxon>Streptophyta</taxon>
        <taxon>Embryophyta</taxon>
        <taxon>Tracheophyta</taxon>
        <taxon>Spermatophyta</taxon>
        <taxon>Magnoliopsida</taxon>
        <taxon>Liliopsida</taxon>
        <taxon>Poales</taxon>
        <taxon>Poaceae</taxon>
        <taxon>PACMAD clade</taxon>
        <taxon>Arundinoideae</taxon>
        <taxon>Arundineae</taxon>
        <taxon>Arundo</taxon>
    </lineage>
</organism>
<feature type="region of interest" description="Disordered" evidence="1">
    <location>
        <begin position="1"/>
        <end position="30"/>
    </location>
</feature>
<reference evidence="2" key="1">
    <citation type="submission" date="2014-09" db="EMBL/GenBank/DDBJ databases">
        <authorList>
            <person name="Magalhaes I.L.F."/>
            <person name="Oliveira U."/>
            <person name="Santos F.R."/>
            <person name="Vidigal T.H.D.A."/>
            <person name="Brescovit A.D."/>
            <person name="Santos A.J."/>
        </authorList>
    </citation>
    <scope>NUCLEOTIDE SEQUENCE</scope>
    <source>
        <tissue evidence="2">Shoot tissue taken approximately 20 cm above the soil surface</tissue>
    </source>
</reference>
<protein>
    <submittedName>
        <fullName evidence="2">Uncharacterized protein</fullName>
    </submittedName>
</protein>
<dbReference type="EMBL" id="GBRH01187297">
    <property type="protein sequence ID" value="JAE10599.1"/>
    <property type="molecule type" value="Transcribed_RNA"/>
</dbReference>
<dbReference type="AlphaFoldDB" id="A0A0A9FHC9"/>